<comment type="catalytic activity">
    <reaction evidence="13">
        <text>dibenzothiophene + 2 FMNH2 + 2 O2 = dibenzothiophene 5,5-dioxide + 2 FMN + 2 H2O + 2 H(+)</text>
        <dbReference type="Rhea" id="RHEA:49072"/>
        <dbReference type="ChEBI" id="CHEBI:15377"/>
        <dbReference type="ChEBI" id="CHEBI:15378"/>
        <dbReference type="ChEBI" id="CHEBI:15379"/>
        <dbReference type="ChEBI" id="CHEBI:23681"/>
        <dbReference type="ChEBI" id="CHEBI:57618"/>
        <dbReference type="ChEBI" id="CHEBI:58210"/>
        <dbReference type="ChEBI" id="CHEBI:90356"/>
        <dbReference type="EC" id="1.14.14.21"/>
    </reaction>
</comment>
<organism evidence="17 18">
    <name type="scientific">Niallia oryzisoli</name>
    <dbReference type="NCBI Taxonomy" id="1737571"/>
    <lineage>
        <taxon>Bacteria</taxon>
        <taxon>Bacillati</taxon>
        <taxon>Bacillota</taxon>
        <taxon>Bacilli</taxon>
        <taxon>Bacillales</taxon>
        <taxon>Bacillaceae</taxon>
        <taxon>Niallia</taxon>
    </lineage>
</organism>
<evidence type="ECO:0000256" key="11">
    <source>
        <dbReference type="ARBA" id="ARBA00047859"/>
    </source>
</evidence>
<dbReference type="PIRSF" id="PIRSF016578">
    <property type="entry name" value="HsaA"/>
    <property type="match status" value="1"/>
</dbReference>
<keyword evidence="5" id="KW-0560">Oxidoreductase</keyword>
<feature type="domain" description="Acyl-CoA dehydrogenase C-terminal" evidence="16">
    <location>
        <begin position="237"/>
        <end position="366"/>
    </location>
</feature>
<keyword evidence="18" id="KW-1185">Reference proteome</keyword>
<dbReference type="SUPFAM" id="SSF47203">
    <property type="entry name" value="Acyl-CoA dehydrogenase C-terminal domain-like"/>
    <property type="match status" value="1"/>
</dbReference>
<dbReference type="Gene3D" id="2.40.110.10">
    <property type="entry name" value="Butyryl-CoA Dehydrogenase, subunit A, domain 2"/>
    <property type="match status" value="1"/>
</dbReference>
<evidence type="ECO:0000256" key="2">
    <source>
        <dbReference type="ARBA" id="ARBA00022630"/>
    </source>
</evidence>
<evidence type="ECO:0000256" key="3">
    <source>
        <dbReference type="ARBA" id="ARBA00022643"/>
    </source>
</evidence>
<evidence type="ECO:0000256" key="5">
    <source>
        <dbReference type="ARBA" id="ARBA00023002"/>
    </source>
</evidence>
<dbReference type="Pfam" id="PF02771">
    <property type="entry name" value="Acyl-CoA_dh_N"/>
    <property type="match status" value="1"/>
</dbReference>
<dbReference type="PANTHER" id="PTHR43884:SF12">
    <property type="entry name" value="ISOVALERYL-COA DEHYDROGENASE, MITOCHONDRIAL-RELATED"/>
    <property type="match status" value="1"/>
</dbReference>
<dbReference type="InterPro" id="IPR013786">
    <property type="entry name" value="AcylCoA_DH/ox_N"/>
</dbReference>
<sequence>MTTFTALENTYIQKAEELAQKFNENAAKRDLIGGTPKAERDLIRNSGLLKVLIPKEYGGLGGTWTDVVNIVRIFAKYDSSLAHVYGYHFVNLITSHLWGNTKQQEYYYRETAKRNLFWGNAFNITDIKLHAQKQQDHFILNGVKTFCTGSVDSDYLIVSALSEEGEELFIAVIPTNRPGVNVNDDWDNFGQRQTDSGTVTFTNVRVNEKEVLRNRFDADEFAKLRIKIAHFILNHLFLGIMEGAFEEARKYTITQTGPRTPGFESAIEDPSIQRHYGEMYVQIEAARLLVDKTDVLFQRVWDKGEQITADERNELEQAVFTAKVFTTQAGLNITSRIFEVMGSRATSSHYGFDRFWRNMRTMTLHGPVDTVIQDLGYRTLYE</sequence>
<dbReference type="Gene3D" id="1.10.540.10">
    <property type="entry name" value="Acyl-CoA dehydrogenase/oxidase, N-terminal domain"/>
    <property type="match status" value="1"/>
</dbReference>
<comment type="subcellular location">
    <subcellularLocation>
        <location evidence="1">Cytoplasm</location>
    </subcellularLocation>
</comment>
<dbReference type="InterPro" id="IPR046373">
    <property type="entry name" value="Acyl-CoA_Oxase/DH_mid-dom_sf"/>
</dbReference>
<comment type="catalytic activity">
    <reaction evidence="12">
        <text>dibenzothiophene 5-oxide + FMNH2 + O2 = dibenzothiophene 5,5-dioxide + FMN + H2O + H(+)</text>
        <dbReference type="Rhea" id="RHEA:49080"/>
        <dbReference type="ChEBI" id="CHEBI:15377"/>
        <dbReference type="ChEBI" id="CHEBI:15378"/>
        <dbReference type="ChEBI" id="CHEBI:15379"/>
        <dbReference type="ChEBI" id="CHEBI:23683"/>
        <dbReference type="ChEBI" id="CHEBI:57618"/>
        <dbReference type="ChEBI" id="CHEBI:58210"/>
        <dbReference type="ChEBI" id="CHEBI:90356"/>
    </reaction>
</comment>
<protein>
    <recommendedName>
        <fullName evidence="10">Dibenzothiophene monooxygenase</fullName>
        <ecNumber evidence="9">1.14.14.21</ecNumber>
    </recommendedName>
</protein>
<proteinExistence type="inferred from homology"/>
<dbReference type="EMBL" id="CP137640">
    <property type="protein sequence ID" value="WVX79979.1"/>
    <property type="molecule type" value="Genomic_DNA"/>
</dbReference>
<feature type="domain" description="Acyl-CoA dehydrogenase/oxidase N-terminal" evidence="15">
    <location>
        <begin position="16"/>
        <end position="113"/>
    </location>
</feature>
<evidence type="ECO:0000313" key="17">
    <source>
        <dbReference type="EMBL" id="WVX79979.1"/>
    </source>
</evidence>
<dbReference type="InterPro" id="IPR006091">
    <property type="entry name" value="Acyl-CoA_Oxase/DH_mid-dom"/>
</dbReference>
<evidence type="ECO:0000256" key="10">
    <source>
        <dbReference type="ARBA" id="ARBA00034345"/>
    </source>
</evidence>
<evidence type="ECO:0000313" key="18">
    <source>
        <dbReference type="Proteomes" id="UP001357223"/>
    </source>
</evidence>
<keyword evidence="6" id="KW-0503">Monooxygenase</keyword>
<evidence type="ECO:0000256" key="1">
    <source>
        <dbReference type="ARBA" id="ARBA00004496"/>
    </source>
</evidence>
<dbReference type="InterPro" id="IPR009100">
    <property type="entry name" value="AcylCoA_DH/oxidase_NM_dom_sf"/>
</dbReference>
<dbReference type="InterPro" id="IPR036250">
    <property type="entry name" value="AcylCo_DH-like_C"/>
</dbReference>
<evidence type="ECO:0000256" key="7">
    <source>
        <dbReference type="ARBA" id="ARBA00034307"/>
    </source>
</evidence>
<comment type="pathway">
    <text evidence="7">Sulfur metabolism; dibenzothiophene degradation.</text>
</comment>
<gene>
    <name evidence="17" type="ORF">R4Z09_22225</name>
</gene>
<dbReference type="SUPFAM" id="SSF56645">
    <property type="entry name" value="Acyl-CoA dehydrogenase NM domain-like"/>
    <property type="match status" value="1"/>
</dbReference>
<keyword evidence="2" id="KW-0285">Flavoprotein</keyword>
<dbReference type="PANTHER" id="PTHR43884">
    <property type="entry name" value="ACYL-COA DEHYDROGENASE"/>
    <property type="match status" value="1"/>
</dbReference>
<keyword evidence="4" id="KW-0547">Nucleotide-binding</keyword>
<dbReference type="InterPro" id="IPR037069">
    <property type="entry name" value="AcylCoA_DH/ox_N_sf"/>
</dbReference>
<evidence type="ECO:0000259" key="16">
    <source>
        <dbReference type="Pfam" id="PF08028"/>
    </source>
</evidence>
<dbReference type="Gene3D" id="1.20.140.10">
    <property type="entry name" value="Butyryl-CoA Dehydrogenase, subunit A, domain 3"/>
    <property type="match status" value="1"/>
</dbReference>
<evidence type="ECO:0000256" key="13">
    <source>
        <dbReference type="ARBA" id="ARBA00049456"/>
    </source>
</evidence>
<dbReference type="Pfam" id="PF08028">
    <property type="entry name" value="Acyl-CoA_dh_2"/>
    <property type="match status" value="1"/>
</dbReference>
<name>A0ABZ2C8K5_9BACI</name>
<dbReference type="Pfam" id="PF02770">
    <property type="entry name" value="Acyl-CoA_dh_M"/>
    <property type="match status" value="1"/>
</dbReference>
<dbReference type="InterPro" id="IPR013107">
    <property type="entry name" value="Acyl-CoA_DH_C"/>
</dbReference>
<reference evidence="17 18" key="1">
    <citation type="submission" date="2023-10" db="EMBL/GenBank/DDBJ databases">
        <title>Niallia locisalis sp.nov. isolated from a salt pond sample.</title>
        <authorList>
            <person name="Li X.-J."/>
            <person name="Dong L."/>
        </authorList>
    </citation>
    <scope>NUCLEOTIDE SEQUENCE [LARGE SCALE GENOMIC DNA]</scope>
    <source>
        <strain evidence="17 18">DSM 29761</strain>
    </source>
</reference>
<evidence type="ECO:0000259" key="14">
    <source>
        <dbReference type="Pfam" id="PF02770"/>
    </source>
</evidence>
<evidence type="ECO:0000256" key="12">
    <source>
        <dbReference type="ARBA" id="ARBA00048445"/>
    </source>
</evidence>
<accession>A0ABZ2C8K5</accession>
<keyword evidence="3" id="KW-0288">FMN</keyword>
<evidence type="ECO:0000256" key="9">
    <source>
        <dbReference type="ARBA" id="ARBA00034328"/>
    </source>
</evidence>
<feature type="domain" description="Acyl-CoA oxidase/dehydrogenase middle" evidence="14">
    <location>
        <begin position="127"/>
        <end position="204"/>
    </location>
</feature>
<dbReference type="Proteomes" id="UP001357223">
    <property type="component" value="Chromosome"/>
</dbReference>
<evidence type="ECO:0000259" key="15">
    <source>
        <dbReference type="Pfam" id="PF02771"/>
    </source>
</evidence>
<comment type="similarity">
    <text evidence="8">Belongs to the DszC flavin monooxygenase family.</text>
</comment>
<comment type="catalytic activity">
    <reaction evidence="11">
        <text>dibenzothiophene + FMNH2 + O2 = dibenzothiophene 5-oxide + FMN + H2O + H(+)</text>
        <dbReference type="Rhea" id="RHEA:49076"/>
        <dbReference type="ChEBI" id="CHEBI:15377"/>
        <dbReference type="ChEBI" id="CHEBI:15378"/>
        <dbReference type="ChEBI" id="CHEBI:15379"/>
        <dbReference type="ChEBI" id="CHEBI:23681"/>
        <dbReference type="ChEBI" id="CHEBI:23683"/>
        <dbReference type="ChEBI" id="CHEBI:57618"/>
        <dbReference type="ChEBI" id="CHEBI:58210"/>
    </reaction>
</comment>
<evidence type="ECO:0000256" key="6">
    <source>
        <dbReference type="ARBA" id="ARBA00023033"/>
    </source>
</evidence>
<dbReference type="RefSeq" id="WP_338448910.1">
    <property type="nucleotide sequence ID" value="NZ_CP137640.1"/>
</dbReference>
<evidence type="ECO:0000256" key="8">
    <source>
        <dbReference type="ARBA" id="ARBA00034317"/>
    </source>
</evidence>
<dbReference type="EC" id="1.14.14.21" evidence="9"/>
<evidence type="ECO:0000256" key="4">
    <source>
        <dbReference type="ARBA" id="ARBA00022741"/>
    </source>
</evidence>